<dbReference type="Gene3D" id="1.10.579.10">
    <property type="entry name" value="DNA Cyclobutane Dipyrimidine Photolyase, subunit A, domain 3"/>
    <property type="match status" value="1"/>
</dbReference>
<feature type="domain" description="Photolyase/cryptochrome alpha/beta" evidence="7">
    <location>
        <begin position="1"/>
        <end position="133"/>
    </location>
</feature>
<dbReference type="InterPro" id="IPR002081">
    <property type="entry name" value="Cryptochrome/DNA_photolyase_1"/>
</dbReference>
<dbReference type="InterPro" id="IPR036134">
    <property type="entry name" value="Crypto/Photolyase_FAD-like_sf"/>
</dbReference>
<dbReference type="InterPro" id="IPR006050">
    <property type="entry name" value="DNA_photolyase_N"/>
</dbReference>
<dbReference type="Gene3D" id="3.40.50.620">
    <property type="entry name" value="HUPs"/>
    <property type="match status" value="1"/>
</dbReference>
<dbReference type="SUPFAM" id="SSF48173">
    <property type="entry name" value="Cryptochrome/photolyase FAD-binding domain"/>
    <property type="match status" value="1"/>
</dbReference>
<sequence>MINILWFKRDLRLRDNEALKEALADNKPLLMLYCFEPSLMQDAHYSARHWQFVWEALQDLNQQLQSIHPQLSIKIIYGEVTSSLETLHKKETIHKIFSHQETGLKITYDRDKAVSTFCKQEQITWLEFQNNGVVRGKRNRENWGKEWHQYMSKPLAEADFNNIESNLKLPENLPIQVINNPAILFKDYTFNKAQQPGGESFAHRYLHSFLNERVKNYAKSLSKPLASRKGCSRLSPYIAWGCISVRQIYQAQIKASKENPTLKWQLDNFGSRLRWHCHFIQKFEMEDRMEFENLNRGYDSLLISENDDFFQAWAEGKTGFPLVDACMRCLIETGYLNFRMRAMLVSVLTHQLFQHWKEGALHLARLFLDFEPGIHYPQIQMQAGVTGINTVRMYNPIKQSQEHDPEGIFIKQWLPELKNCPLSYLHEPWKMTNLEQDFYGFHLNVDYPLPLINFEENTKIAKERIWGHCKTDEVKASKKQILEKHTIPKKEAVQRRKKK</sequence>
<keyword evidence="3 6" id="KW-0285">Flavoprotein</keyword>
<keyword evidence="8" id="KW-0456">Lyase</keyword>
<name>A0ABU5QFL4_9BACT</name>
<dbReference type="RefSeq" id="WP_323298579.1">
    <property type="nucleotide sequence ID" value="NZ_JAYFUM010000027.1"/>
</dbReference>
<evidence type="ECO:0000313" key="8">
    <source>
        <dbReference type="EMBL" id="MEA5141422.1"/>
    </source>
</evidence>
<organism evidence="8 9">
    <name type="scientific">Arcicella rigui</name>
    <dbReference type="NCBI Taxonomy" id="797020"/>
    <lineage>
        <taxon>Bacteria</taxon>
        <taxon>Pseudomonadati</taxon>
        <taxon>Bacteroidota</taxon>
        <taxon>Cytophagia</taxon>
        <taxon>Cytophagales</taxon>
        <taxon>Flectobacillaceae</taxon>
        <taxon>Arcicella</taxon>
    </lineage>
</organism>
<evidence type="ECO:0000256" key="2">
    <source>
        <dbReference type="ARBA" id="ARBA00001974"/>
    </source>
</evidence>
<dbReference type="GO" id="GO:0003904">
    <property type="term" value="F:deoxyribodipyrimidine photo-lyase activity"/>
    <property type="evidence" value="ECO:0007669"/>
    <property type="project" value="UniProtKB-EC"/>
</dbReference>
<comment type="caution">
    <text evidence="8">The sequence shown here is derived from an EMBL/GenBank/DDBJ whole genome shotgun (WGS) entry which is preliminary data.</text>
</comment>
<evidence type="ECO:0000256" key="6">
    <source>
        <dbReference type="RuleBase" id="RU004182"/>
    </source>
</evidence>
<evidence type="ECO:0000256" key="4">
    <source>
        <dbReference type="ARBA" id="ARBA00022827"/>
    </source>
</evidence>
<protein>
    <submittedName>
        <fullName evidence="8">Deoxyribodipyrimidine photo-lyase</fullName>
        <ecNumber evidence="8">4.1.99.3</ecNumber>
    </submittedName>
</protein>
<evidence type="ECO:0000256" key="5">
    <source>
        <dbReference type="ARBA" id="ARBA00022991"/>
    </source>
</evidence>
<dbReference type="InterPro" id="IPR014729">
    <property type="entry name" value="Rossmann-like_a/b/a_fold"/>
</dbReference>
<dbReference type="PROSITE" id="PS00394">
    <property type="entry name" value="DNA_PHOTOLYASES_1_1"/>
    <property type="match status" value="1"/>
</dbReference>
<evidence type="ECO:0000256" key="1">
    <source>
        <dbReference type="ARBA" id="ARBA00001932"/>
    </source>
</evidence>
<dbReference type="EC" id="4.1.99.3" evidence="8"/>
<dbReference type="InterPro" id="IPR005101">
    <property type="entry name" value="Cryptochr/Photolyase_FAD-bd"/>
</dbReference>
<comment type="cofactor">
    <cofactor evidence="2">
        <name>FAD</name>
        <dbReference type="ChEBI" id="CHEBI:57692"/>
    </cofactor>
</comment>
<keyword evidence="9" id="KW-1185">Reference proteome</keyword>
<dbReference type="PANTHER" id="PTHR11455">
    <property type="entry name" value="CRYPTOCHROME"/>
    <property type="match status" value="1"/>
</dbReference>
<dbReference type="Gene3D" id="1.25.40.80">
    <property type="match status" value="1"/>
</dbReference>
<dbReference type="Proteomes" id="UP001302949">
    <property type="component" value="Unassembled WGS sequence"/>
</dbReference>
<dbReference type="PRINTS" id="PR00147">
    <property type="entry name" value="DNAPHOTLYASE"/>
</dbReference>
<dbReference type="Pfam" id="PF03441">
    <property type="entry name" value="FAD_binding_7"/>
    <property type="match status" value="1"/>
</dbReference>
<dbReference type="PANTHER" id="PTHR11455:SF9">
    <property type="entry name" value="CRYPTOCHROME CIRCADIAN CLOCK 5 ISOFORM X1"/>
    <property type="match status" value="1"/>
</dbReference>
<keyword evidence="4 6" id="KW-0274">FAD</keyword>
<comment type="similarity">
    <text evidence="6">Belongs to the DNA photolyase family.</text>
</comment>
<proteinExistence type="inferred from homology"/>
<evidence type="ECO:0000256" key="3">
    <source>
        <dbReference type="ARBA" id="ARBA00022630"/>
    </source>
</evidence>
<accession>A0ABU5QFL4</accession>
<keyword evidence="5 6" id="KW-0157">Chromophore</keyword>
<reference evidence="8 9" key="1">
    <citation type="submission" date="2023-12" db="EMBL/GenBank/DDBJ databases">
        <title>Novel species of the genus Arcicella isolated from rivers.</title>
        <authorList>
            <person name="Lu H."/>
        </authorList>
    </citation>
    <scope>NUCLEOTIDE SEQUENCE [LARGE SCALE GENOMIC DNA]</scope>
    <source>
        <strain evidence="8 9">KCTC 23307</strain>
    </source>
</reference>
<gene>
    <name evidence="8" type="ORF">VB248_19865</name>
</gene>
<comment type="cofactor">
    <cofactor evidence="1">
        <name>(6R)-5,10-methylene-5,6,7,8-tetrahydrofolate</name>
        <dbReference type="ChEBI" id="CHEBI:15636"/>
    </cofactor>
</comment>
<dbReference type="SUPFAM" id="SSF52425">
    <property type="entry name" value="Cryptochrome/photolyase, N-terminal domain"/>
    <property type="match status" value="1"/>
</dbReference>
<evidence type="ECO:0000313" key="9">
    <source>
        <dbReference type="Proteomes" id="UP001302949"/>
    </source>
</evidence>
<dbReference type="Pfam" id="PF00875">
    <property type="entry name" value="DNA_photolyase"/>
    <property type="match status" value="1"/>
</dbReference>
<dbReference type="InterPro" id="IPR036155">
    <property type="entry name" value="Crypto/Photolyase_N_sf"/>
</dbReference>
<dbReference type="EMBL" id="JAYFUM010000027">
    <property type="protein sequence ID" value="MEA5141422.1"/>
    <property type="molecule type" value="Genomic_DNA"/>
</dbReference>
<evidence type="ECO:0000259" key="7">
    <source>
        <dbReference type="PROSITE" id="PS51645"/>
    </source>
</evidence>
<dbReference type="InterPro" id="IPR018394">
    <property type="entry name" value="DNA_photolyase_1_CS_C"/>
</dbReference>
<dbReference type="PROSITE" id="PS51645">
    <property type="entry name" value="PHR_CRY_ALPHA_BETA"/>
    <property type="match status" value="1"/>
</dbReference>